<feature type="compositionally biased region" description="Basic and acidic residues" evidence="1">
    <location>
        <begin position="88"/>
        <end position="101"/>
    </location>
</feature>
<dbReference type="EMBL" id="PJQM01001464">
    <property type="protein sequence ID" value="RCI02271.1"/>
    <property type="molecule type" value="Genomic_DNA"/>
</dbReference>
<evidence type="ECO:0008006" key="4">
    <source>
        <dbReference type="Google" id="ProtNLM"/>
    </source>
</evidence>
<evidence type="ECO:0000313" key="2">
    <source>
        <dbReference type="EMBL" id="RCI02271.1"/>
    </source>
</evidence>
<proteinExistence type="predicted"/>
<gene>
    <name evidence="2" type="ORF">CU098_011299</name>
</gene>
<accession>A0A367KJE4</accession>
<organism evidence="2 3">
    <name type="scientific">Rhizopus stolonifer</name>
    <name type="common">Rhizopus nigricans</name>
    <dbReference type="NCBI Taxonomy" id="4846"/>
    <lineage>
        <taxon>Eukaryota</taxon>
        <taxon>Fungi</taxon>
        <taxon>Fungi incertae sedis</taxon>
        <taxon>Mucoromycota</taxon>
        <taxon>Mucoromycotina</taxon>
        <taxon>Mucoromycetes</taxon>
        <taxon>Mucorales</taxon>
        <taxon>Mucorineae</taxon>
        <taxon>Rhizopodaceae</taxon>
        <taxon>Rhizopus</taxon>
    </lineage>
</organism>
<dbReference type="STRING" id="4846.A0A367KJE4"/>
<feature type="compositionally biased region" description="Basic and acidic residues" evidence="1">
    <location>
        <begin position="152"/>
        <end position="161"/>
    </location>
</feature>
<feature type="compositionally biased region" description="Basic and acidic residues" evidence="1">
    <location>
        <begin position="242"/>
        <end position="253"/>
    </location>
</feature>
<dbReference type="Proteomes" id="UP000253551">
    <property type="component" value="Unassembled WGS sequence"/>
</dbReference>
<dbReference type="OrthoDB" id="3170343at2759"/>
<comment type="caution">
    <text evidence="2">The sequence shown here is derived from an EMBL/GenBank/DDBJ whole genome shotgun (WGS) entry which is preliminary data.</text>
</comment>
<evidence type="ECO:0000313" key="3">
    <source>
        <dbReference type="Proteomes" id="UP000253551"/>
    </source>
</evidence>
<feature type="region of interest" description="Disordered" evidence="1">
    <location>
        <begin position="1"/>
        <end position="253"/>
    </location>
</feature>
<dbReference type="AlphaFoldDB" id="A0A367KJE4"/>
<feature type="compositionally biased region" description="Polar residues" evidence="1">
    <location>
        <begin position="137"/>
        <end position="148"/>
    </location>
</feature>
<feature type="compositionally biased region" description="Polar residues" evidence="1">
    <location>
        <begin position="59"/>
        <end position="73"/>
    </location>
</feature>
<feature type="compositionally biased region" description="Polar residues" evidence="1">
    <location>
        <begin position="104"/>
        <end position="130"/>
    </location>
</feature>
<keyword evidence="3" id="KW-1185">Reference proteome</keyword>
<reference evidence="2 3" key="1">
    <citation type="journal article" date="2018" name="G3 (Bethesda)">
        <title>Phylogenetic and Phylogenomic Definition of Rhizopus Species.</title>
        <authorList>
            <person name="Gryganskyi A.P."/>
            <person name="Golan J."/>
            <person name="Dolatabadi S."/>
            <person name="Mondo S."/>
            <person name="Robb S."/>
            <person name="Idnurm A."/>
            <person name="Muszewska A."/>
            <person name="Steczkiewicz K."/>
            <person name="Masonjones S."/>
            <person name="Liao H.L."/>
            <person name="Gajdeczka M.T."/>
            <person name="Anike F."/>
            <person name="Vuek A."/>
            <person name="Anishchenko I.M."/>
            <person name="Voigt K."/>
            <person name="de Hoog G.S."/>
            <person name="Smith M.E."/>
            <person name="Heitman J."/>
            <person name="Vilgalys R."/>
            <person name="Stajich J.E."/>
        </authorList>
    </citation>
    <scope>NUCLEOTIDE SEQUENCE [LARGE SCALE GENOMIC DNA]</scope>
    <source>
        <strain evidence="2 3">LSU 92-RS-03</strain>
    </source>
</reference>
<evidence type="ECO:0000256" key="1">
    <source>
        <dbReference type="SAM" id="MobiDB-lite"/>
    </source>
</evidence>
<name>A0A367KJE4_RHIST</name>
<feature type="compositionally biased region" description="Basic and acidic residues" evidence="1">
    <location>
        <begin position="200"/>
        <end position="231"/>
    </location>
</feature>
<sequence length="253" mass="27332">MSAYNNDIHPHRDDRLGSGQLNENHGIAATGLNDPFTPHHANRTSQSHDLSGPNEHNIPGSTQHNVPGNNEYSTHGRQEHNFSGPIIGDERKVDQDSHGLHEGYQSQNRTFDQNSNAPGMYNPSTNNRTAATGIPPVNTTHAAEQNSGVDDLSSRAHEGVNRSHSGSASHGDHGASHHQQYQNRSFEDKAPSGTGVEQQMAHHSEHPTTVDEVSHKPSAGEKLKGNFEKMTGKVTGNQTKVVKGDNLAHGRSA</sequence>
<protein>
    <recommendedName>
        <fullName evidence="4">CsbD-like domain-containing protein</fullName>
    </recommendedName>
</protein>